<accession>A0A3B0VIL7</accession>
<dbReference type="EMBL" id="UOEU01000235">
    <property type="protein sequence ID" value="VAW31504.1"/>
    <property type="molecule type" value="Genomic_DNA"/>
</dbReference>
<evidence type="ECO:0000313" key="1">
    <source>
        <dbReference type="EMBL" id="VAW31504.1"/>
    </source>
</evidence>
<proteinExistence type="predicted"/>
<reference evidence="1" key="1">
    <citation type="submission" date="2018-06" db="EMBL/GenBank/DDBJ databases">
        <authorList>
            <person name="Zhirakovskaya E."/>
        </authorList>
    </citation>
    <scope>NUCLEOTIDE SEQUENCE</scope>
</reference>
<gene>
    <name evidence="1" type="ORF">MNBD_CHLOROFLEXI01-566</name>
</gene>
<sequence>MPGNSVQRSMVVPPDIEMPSLLYPVSVAFMFHPPYYELLQTEDAAGIKPVSDTIATVLLWLMSQKAIDITYRPTYHRRFFGELLEPDLTTTLHIAFTESGREMVTNGRLEETILKELADFLPQADLSGMNAPNTVSLFLLAKSLGITRSKRRKEKRMLYAYRKRKSIYKLVWQDMIQMELVSTDEEQYLDHTSQVYQEGQLIYEMVQAFHQANPKMVPQLFEEIRSSLTSWN</sequence>
<organism evidence="1">
    <name type="scientific">hydrothermal vent metagenome</name>
    <dbReference type="NCBI Taxonomy" id="652676"/>
    <lineage>
        <taxon>unclassified sequences</taxon>
        <taxon>metagenomes</taxon>
        <taxon>ecological metagenomes</taxon>
    </lineage>
</organism>
<protein>
    <submittedName>
        <fullName evidence="1">Uncharacterized protein</fullName>
    </submittedName>
</protein>
<dbReference type="AlphaFoldDB" id="A0A3B0VIL7"/>
<name>A0A3B0VIL7_9ZZZZ</name>